<feature type="region of interest" description="Disordered" evidence="1">
    <location>
        <begin position="296"/>
        <end position="390"/>
    </location>
</feature>
<dbReference type="GO" id="GO:0042796">
    <property type="term" value="P:snRNA transcription by RNA polymerase III"/>
    <property type="evidence" value="ECO:0007669"/>
    <property type="project" value="TreeGrafter"/>
</dbReference>
<dbReference type="GeneID" id="106150500"/>
<dbReference type="AlphaFoldDB" id="A0A1S3GYR5"/>
<evidence type="ECO:0000313" key="2">
    <source>
        <dbReference type="Proteomes" id="UP000085678"/>
    </source>
</evidence>
<dbReference type="OrthoDB" id="20127at2759"/>
<protein>
    <submittedName>
        <fullName evidence="3">snRNA-activating protein complex subunit 1 isoform X1</fullName>
    </submittedName>
</protein>
<dbReference type="InterPro" id="IPR019188">
    <property type="entry name" value="SNAPC1"/>
</dbReference>
<dbReference type="GO" id="GO:0043565">
    <property type="term" value="F:sequence-specific DNA binding"/>
    <property type="evidence" value="ECO:0007669"/>
    <property type="project" value="TreeGrafter"/>
</dbReference>
<name>A0A1S3GYR5_LINAN</name>
<feature type="compositionally biased region" description="Basic and acidic residues" evidence="1">
    <location>
        <begin position="337"/>
        <end position="351"/>
    </location>
</feature>
<feature type="compositionally biased region" description="Basic and acidic residues" evidence="1">
    <location>
        <begin position="440"/>
        <end position="454"/>
    </location>
</feature>
<dbReference type="Pfam" id="PF09808">
    <property type="entry name" value="SNAPC1"/>
    <property type="match status" value="1"/>
</dbReference>
<gene>
    <name evidence="3" type="primary">LOC106150500</name>
</gene>
<evidence type="ECO:0000313" key="3">
    <source>
        <dbReference type="RefSeq" id="XP_013378807.1"/>
    </source>
</evidence>
<feature type="region of interest" description="Disordered" evidence="1">
    <location>
        <begin position="413"/>
        <end position="479"/>
    </location>
</feature>
<proteinExistence type="predicted"/>
<dbReference type="InParanoid" id="A0A1S3GYR5"/>
<dbReference type="RefSeq" id="XP_013378807.1">
    <property type="nucleotide sequence ID" value="XM_013523353.1"/>
</dbReference>
<feature type="compositionally biased region" description="Basic residues" evidence="1">
    <location>
        <begin position="455"/>
        <end position="465"/>
    </location>
</feature>
<dbReference type="OMA" id="RDDMQNV"/>
<organism evidence="2 3">
    <name type="scientific">Lingula anatina</name>
    <name type="common">Brachiopod</name>
    <name type="synonym">Lingula unguis</name>
    <dbReference type="NCBI Taxonomy" id="7574"/>
    <lineage>
        <taxon>Eukaryota</taxon>
        <taxon>Metazoa</taxon>
        <taxon>Spiralia</taxon>
        <taxon>Lophotrochozoa</taxon>
        <taxon>Brachiopoda</taxon>
        <taxon>Linguliformea</taxon>
        <taxon>Lingulata</taxon>
        <taxon>Lingulida</taxon>
        <taxon>Linguloidea</taxon>
        <taxon>Lingulidae</taxon>
        <taxon>Lingula</taxon>
    </lineage>
</organism>
<accession>A0A1S3GYR5</accession>
<dbReference type="PANTHER" id="PTHR15131">
    <property type="entry name" value="SMALL NUCLEAR RNA ACTIVATING COMPLEX, POLYPEPTIDE 1"/>
    <property type="match status" value="1"/>
</dbReference>
<dbReference type="PANTHER" id="PTHR15131:SF3">
    <property type="entry name" value="SNRNA-ACTIVATING PROTEIN COMPLEX SUBUNIT 1"/>
    <property type="match status" value="1"/>
</dbReference>
<dbReference type="KEGG" id="lak:106150500"/>
<dbReference type="GO" id="GO:0042795">
    <property type="term" value="P:snRNA transcription by RNA polymerase II"/>
    <property type="evidence" value="ECO:0007669"/>
    <property type="project" value="TreeGrafter"/>
</dbReference>
<dbReference type="GO" id="GO:0019185">
    <property type="term" value="C:snRNA-activating protein complex"/>
    <property type="evidence" value="ECO:0007669"/>
    <property type="project" value="TreeGrafter"/>
</dbReference>
<keyword evidence="2" id="KW-1185">Reference proteome</keyword>
<feature type="compositionally biased region" description="Basic and acidic residues" evidence="1">
    <location>
        <begin position="414"/>
        <end position="432"/>
    </location>
</feature>
<dbReference type="Proteomes" id="UP000085678">
    <property type="component" value="Unplaced"/>
</dbReference>
<evidence type="ECO:0000256" key="1">
    <source>
        <dbReference type="SAM" id="MobiDB-lite"/>
    </source>
</evidence>
<dbReference type="STRING" id="7574.A0A1S3GYR5"/>
<sequence length="479" mass="55155">MQTPLLMQDIYVAVADIFLVVIIQAYNTIAPIFEIEARSVNQNNRVRRKRRQWQLVPVQARVKSSKMVKERVYTPLAGVLVDMQSFVEEFTATESVRYEQFAEIWREKKMSLIFCGRQTERELKEFTEDMFSVVLQYLGSSQTFQVQVAGLFLLYGLYHTQPLKPKAKVRVTREQFQSILQFHREVKNQGHLDVDYVFQKLKIQRAFDFVANAHPCDILQATHTADDDLNKDSLPVEKSVVSEILQPDNIAQLATIHEQYVEMKCRLAGRDRPDTALDVIQPDIVQYLTRAVASHEEWRKTGKRLQKKDGGITSESEAESDVEHPKPSVCHGRKRASIRERAFSKTAEPSRGRRHRRATVHNGTEQSPTKSPPKKRGRKSSRVESMEEQEVLRVPTVNLREEMRSVILNMPRLSGEEKVSKRGKKSKTESMKNTRKKEIKKAPKEKGQLKEKIAPKGKSKVKLSKSKQCTPEENIPDPH</sequence>
<reference evidence="3" key="1">
    <citation type="submission" date="2025-08" db="UniProtKB">
        <authorList>
            <consortium name="RefSeq"/>
        </authorList>
    </citation>
    <scope>IDENTIFICATION</scope>
    <source>
        <tissue evidence="3">Gonads</tissue>
    </source>
</reference>